<keyword evidence="1" id="KW-0472">Membrane</keyword>
<dbReference type="EMBL" id="AAPZ02000001">
    <property type="protein sequence ID" value="EDX43537.1"/>
    <property type="molecule type" value="Genomic_DNA"/>
</dbReference>
<comment type="caution">
    <text evidence="2">The sequence shown here is derived from an EMBL/GenBank/DDBJ whole genome shotgun (WGS) entry which is preliminary data.</text>
</comment>
<name>B3XP01_LIMR1</name>
<feature type="transmembrane region" description="Helical" evidence="1">
    <location>
        <begin position="123"/>
        <end position="143"/>
    </location>
</feature>
<evidence type="ECO:0000256" key="1">
    <source>
        <dbReference type="SAM" id="Phobius"/>
    </source>
</evidence>
<feature type="transmembrane region" description="Helical" evidence="1">
    <location>
        <begin position="93"/>
        <end position="111"/>
    </location>
</feature>
<dbReference type="Proteomes" id="UP000003853">
    <property type="component" value="Unassembled WGS sequence"/>
</dbReference>
<evidence type="ECO:0000313" key="2">
    <source>
        <dbReference type="EMBL" id="EDX43537.1"/>
    </source>
</evidence>
<keyword evidence="1" id="KW-1133">Transmembrane helix</keyword>
<keyword evidence="1" id="KW-0812">Transmembrane</keyword>
<reference evidence="3" key="1">
    <citation type="submission" date="2008-06" db="EMBL/GenBank/DDBJ databases">
        <title>Permanent draft sequence of Lactobacillus reuteri 100-23.</title>
        <authorList>
            <consortium name="US DOE Joint Genome Institute"/>
            <person name="Copeland A."/>
            <person name="Lucas S."/>
            <person name="Lapidus A."/>
            <person name="Barry K."/>
            <person name="Detter J.C."/>
            <person name="Glavina del Rio T."/>
            <person name="Hammon N."/>
            <person name="Israni S."/>
            <person name="Dalin E."/>
            <person name="Tice H."/>
            <person name="Pitluck S."/>
            <person name="Sun H."/>
            <person name="Schmutz J."/>
            <person name="Larimer F."/>
            <person name="Land M."/>
            <person name="Hauser L."/>
            <person name="Walter J."/>
            <person name="Heng N.C.K."/>
            <person name="Tannock G.W."/>
            <person name="Richardson P."/>
        </authorList>
    </citation>
    <scope>NUCLEOTIDE SEQUENCE [LARGE SCALE GENOMIC DNA]</scope>
    <source>
        <strain evidence="3">DSM 17509 / CIP 109821 / 100-23</strain>
    </source>
</reference>
<organism evidence="2 3">
    <name type="scientific">Limosilactobacillus reuteri subsp. rodentium (strain DSM 17509 / CIP 109821 / 100-23)</name>
    <name type="common">Lactobacillus reuteri</name>
    <dbReference type="NCBI Taxonomy" id="349123"/>
    <lineage>
        <taxon>Bacteria</taxon>
        <taxon>Bacillati</taxon>
        <taxon>Bacillota</taxon>
        <taxon>Bacilli</taxon>
        <taxon>Lactobacillales</taxon>
        <taxon>Lactobacillaceae</taxon>
        <taxon>Limosilactobacillus</taxon>
    </lineage>
</organism>
<dbReference type="PATRIC" id="fig|349123.13.peg.2087"/>
<sequence>MQCDLLKLKLTWEKFILKCLAFLQKKLEEALNIVENKINKVGKKIEKTKGALPLPEQIPFDVDRELNGLLSNAELQAQMKKVKKAYRNKRLKNYLPIVVYAVILPLSAWYVYNPKFRSIGNNIKFSIIISVLVIGYLVAIFWHEKIRLKLDIKLANASNELSRTVQNILRHDHFNVEYLGYVLTHRIQERKKLDSQSTKIISYFLSLSLIFGIIIKGMYTAIQKKSHIDPIVLDSIWIIITLIFIWIVVDLLYCVFDVFYYDYRILLEGIMKYKFEEKS</sequence>
<gene>
    <name evidence="2" type="ORF">Lreu23DRAFT_5059</name>
</gene>
<feature type="transmembrane region" description="Helical" evidence="1">
    <location>
        <begin position="200"/>
        <end position="219"/>
    </location>
</feature>
<protein>
    <submittedName>
        <fullName evidence="2">Uncharacterized protein</fullName>
    </submittedName>
</protein>
<accession>B3XP01</accession>
<dbReference type="RefSeq" id="WP_003665543.1">
    <property type="nucleotide sequence ID" value="NZ_AAPZ02000001.1"/>
</dbReference>
<evidence type="ECO:0000313" key="3">
    <source>
        <dbReference type="Proteomes" id="UP000003853"/>
    </source>
</evidence>
<proteinExistence type="predicted"/>
<feature type="transmembrane region" description="Helical" evidence="1">
    <location>
        <begin position="231"/>
        <end position="256"/>
    </location>
</feature>
<dbReference type="AlphaFoldDB" id="B3XP01"/>